<evidence type="ECO:0000256" key="2">
    <source>
        <dbReference type="ARBA" id="ARBA00006275"/>
    </source>
</evidence>
<keyword evidence="9" id="KW-1185">Reference proteome</keyword>
<dbReference type="InterPro" id="IPR033985">
    <property type="entry name" value="SusD-like_N"/>
</dbReference>
<dbReference type="OrthoDB" id="906516at2"/>
<feature type="domain" description="RagB/SusD" evidence="6">
    <location>
        <begin position="290"/>
        <end position="545"/>
    </location>
</feature>
<evidence type="ECO:0000256" key="1">
    <source>
        <dbReference type="ARBA" id="ARBA00004442"/>
    </source>
</evidence>
<dbReference type="InterPro" id="IPR012944">
    <property type="entry name" value="SusD_RagB_dom"/>
</dbReference>
<dbReference type="SUPFAM" id="SSF48452">
    <property type="entry name" value="TPR-like"/>
    <property type="match status" value="1"/>
</dbReference>
<protein>
    <submittedName>
        <fullName evidence="8">RagB/SusD domain-containing protein</fullName>
    </submittedName>
</protein>
<proteinExistence type="inferred from homology"/>
<keyword evidence="5" id="KW-0998">Cell outer membrane</keyword>
<organism evidence="8 9">
    <name type="scientific">Cyclobacterium amurskyense</name>
    <dbReference type="NCBI Taxonomy" id="320787"/>
    <lineage>
        <taxon>Bacteria</taxon>
        <taxon>Pseudomonadati</taxon>
        <taxon>Bacteroidota</taxon>
        <taxon>Cytophagia</taxon>
        <taxon>Cytophagales</taxon>
        <taxon>Cyclobacteriaceae</taxon>
        <taxon>Cyclobacterium</taxon>
    </lineage>
</organism>
<comment type="subcellular location">
    <subcellularLocation>
        <location evidence="1">Cell outer membrane</location>
    </subcellularLocation>
</comment>
<gene>
    <name evidence="8" type="ORF">CA2015_4507</name>
</gene>
<accession>A0A0H4PH27</accession>
<dbReference type="KEGG" id="camu:CA2015_4507"/>
<evidence type="ECO:0000259" key="7">
    <source>
        <dbReference type="Pfam" id="PF14322"/>
    </source>
</evidence>
<evidence type="ECO:0000259" key="6">
    <source>
        <dbReference type="Pfam" id="PF07980"/>
    </source>
</evidence>
<sequence length="545" mass="61519">MKFYNIIICFVLGLLLNGCSEILTEDPVSLATSDGYYVTERGIEDGLKASYTTLRSFYGQQNGFFLTVTGTDIFTNGFGGIANNPDINNYSSNFLGTNSTVTNIWNSLYVGVNQCNTVVSKIPEVIGISDTRRKEVEAEARFLRALYYFHLVQQWGDVHFSLEETKGVETEANKTPATTIYNSGILPDLEFAVANLPLSAADPGRAFKGAAEAILARVQLTLGNWEDAEELASNVINNYDFELITPYADLWDINNDTNNEFIWTVQFTDDPLLNGPGNSGHLYFIFDYTFNPAMVRDTENGRPFQRFLPTNYLFSLYDREVDARWNGSFKTVWYANIPGEINGHQVIPGDTAIHIVMEPVADEVKQAAPYWIIDYKGNWIGDVNAYQEIGTNQRRNYPSLLKFLDPLRPSTNETAGRRDFPVVRLAEMYLIASEAAWRQGDANAAADYMNVLRSRAAIPGKEAQMQVNAADIDLDFILEERARELVGEKHRWYDLKRTGTLLERVRQYNLDASPNIKEMHLVRPIPQTQIDRASNPAEFKQNPGY</sequence>
<keyword evidence="3" id="KW-0732">Signal</keyword>
<keyword evidence="4" id="KW-0472">Membrane</keyword>
<evidence type="ECO:0000313" key="8">
    <source>
        <dbReference type="EMBL" id="AKP53846.1"/>
    </source>
</evidence>
<dbReference type="AlphaFoldDB" id="A0A0H4PH27"/>
<reference evidence="8 9" key="1">
    <citation type="submission" date="2015-07" db="EMBL/GenBank/DDBJ databases">
        <authorList>
            <person name="Kim K.M."/>
        </authorList>
    </citation>
    <scope>NUCLEOTIDE SEQUENCE [LARGE SCALE GENOMIC DNA]</scope>
    <source>
        <strain evidence="8 9">KCTC 12363</strain>
    </source>
</reference>
<evidence type="ECO:0000256" key="3">
    <source>
        <dbReference type="ARBA" id="ARBA00022729"/>
    </source>
</evidence>
<dbReference type="Pfam" id="PF14322">
    <property type="entry name" value="SusD-like_3"/>
    <property type="match status" value="1"/>
</dbReference>
<evidence type="ECO:0000256" key="4">
    <source>
        <dbReference type="ARBA" id="ARBA00023136"/>
    </source>
</evidence>
<dbReference type="RefSeq" id="WP_048643903.1">
    <property type="nucleotide sequence ID" value="NZ_CP012040.1"/>
</dbReference>
<dbReference type="PATRIC" id="fig|320787.5.peg.4942"/>
<dbReference type="InterPro" id="IPR011990">
    <property type="entry name" value="TPR-like_helical_dom_sf"/>
</dbReference>
<evidence type="ECO:0000256" key="5">
    <source>
        <dbReference type="ARBA" id="ARBA00023237"/>
    </source>
</evidence>
<dbReference type="EMBL" id="CP012040">
    <property type="protein sequence ID" value="AKP53846.1"/>
    <property type="molecule type" value="Genomic_DNA"/>
</dbReference>
<dbReference type="CDD" id="cd08977">
    <property type="entry name" value="SusD"/>
    <property type="match status" value="1"/>
</dbReference>
<comment type="similarity">
    <text evidence="2">Belongs to the SusD family.</text>
</comment>
<name>A0A0H4PH27_9BACT</name>
<dbReference type="STRING" id="320787.CA2015_4507"/>
<dbReference type="Proteomes" id="UP000036520">
    <property type="component" value="Chromosome"/>
</dbReference>
<dbReference type="GO" id="GO:0009279">
    <property type="term" value="C:cell outer membrane"/>
    <property type="evidence" value="ECO:0007669"/>
    <property type="project" value="UniProtKB-SubCell"/>
</dbReference>
<evidence type="ECO:0000313" key="9">
    <source>
        <dbReference type="Proteomes" id="UP000036520"/>
    </source>
</evidence>
<dbReference type="Gene3D" id="1.25.40.390">
    <property type="match status" value="1"/>
</dbReference>
<dbReference type="Pfam" id="PF07980">
    <property type="entry name" value="SusD_RagB"/>
    <property type="match status" value="1"/>
</dbReference>
<feature type="domain" description="SusD-like N-terminal" evidence="7">
    <location>
        <begin position="90"/>
        <end position="220"/>
    </location>
</feature>